<protein>
    <submittedName>
        <fullName evidence="2">Uncharacterized protein</fullName>
    </submittedName>
</protein>
<dbReference type="EMBL" id="SRLO01000120">
    <property type="protein sequence ID" value="TNN73918.1"/>
    <property type="molecule type" value="Genomic_DNA"/>
</dbReference>
<feature type="compositionally biased region" description="Polar residues" evidence="1">
    <location>
        <begin position="1"/>
        <end position="11"/>
    </location>
</feature>
<reference evidence="2 3" key="1">
    <citation type="submission" date="2019-03" db="EMBL/GenBank/DDBJ databases">
        <title>First draft genome of Liparis tanakae, snailfish: a comprehensive survey of snailfish specific genes.</title>
        <authorList>
            <person name="Kim W."/>
            <person name="Song I."/>
            <person name="Jeong J.-H."/>
            <person name="Kim D."/>
            <person name="Kim S."/>
            <person name="Ryu S."/>
            <person name="Song J.Y."/>
            <person name="Lee S.K."/>
        </authorList>
    </citation>
    <scope>NUCLEOTIDE SEQUENCE [LARGE SCALE GENOMIC DNA]</scope>
    <source>
        <tissue evidence="2">Muscle</tissue>
    </source>
</reference>
<accession>A0A4Z2I7J3</accession>
<dbReference type="Proteomes" id="UP000314294">
    <property type="component" value="Unassembled WGS sequence"/>
</dbReference>
<gene>
    <name evidence="2" type="ORF">EYF80_015935</name>
</gene>
<evidence type="ECO:0000256" key="1">
    <source>
        <dbReference type="SAM" id="MobiDB-lite"/>
    </source>
</evidence>
<name>A0A4Z2I7J3_9TELE</name>
<feature type="region of interest" description="Disordered" evidence="1">
    <location>
        <begin position="1"/>
        <end position="26"/>
    </location>
</feature>
<organism evidence="2 3">
    <name type="scientific">Liparis tanakae</name>
    <name type="common">Tanaka's snailfish</name>
    <dbReference type="NCBI Taxonomy" id="230148"/>
    <lineage>
        <taxon>Eukaryota</taxon>
        <taxon>Metazoa</taxon>
        <taxon>Chordata</taxon>
        <taxon>Craniata</taxon>
        <taxon>Vertebrata</taxon>
        <taxon>Euteleostomi</taxon>
        <taxon>Actinopterygii</taxon>
        <taxon>Neopterygii</taxon>
        <taxon>Teleostei</taxon>
        <taxon>Neoteleostei</taxon>
        <taxon>Acanthomorphata</taxon>
        <taxon>Eupercaria</taxon>
        <taxon>Perciformes</taxon>
        <taxon>Cottioidei</taxon>
        <taxon>Cottales</taxon>
        <taxon>Liparidae</taxon>
        <taxon>Liparis</taxon>
    </lineage>
</organism>
<dbReference type="AlphaFoldDB" id="A0A4Z2I7J3"/>
<evidence type="ECO:0000313" key="2">
    <source>
        <dbReference type="EMBL" id="TNN73918.1"/>
    </source>
</evidence>
<comment type="caution">
    <text evidence="2">The sequence shown here is derived from an EMBL/GenBank/DDBJ whole genome shotgun (WGS) entry which is preliminary data.</text>
</comment>
<sequence>MVGVHQSQPTQDKAIGSQIHASQSGMQPITRHLPLNTERLSLTSSRVLLTCTIGQMMTWRPAKCKPAKHRQAAAI</sequence>
<keyword evidence="3" id="KW-1185">Reference proteome</keyword>
<evidence type="ECO:0000313" key="3">
    <source>
        <dbReference type="Proteomes" id="UP000314294"/>
    </source>
</evidence>
<proteinExistence type="predicted"/>